<sequence length="101" mass="11377">MRRKSGAAVKMQDPQVQKQLISRLRRIEGQVRGVQTMIDENRDCHEIMQQMAAIRSAVQSASQAMLEEFSENCLINLAGTDDLQERKLLLKDLIALIGKAP</sequence>
<name>A0A0P6WX90_9CHLR</name>
<reference evidence="1 2" key="1">
    <citation type="submission" date="2015-07" db="EMBL/GenBank/DDBJ databases">
        <title>Genome sequence of Ornatilinea apprima DSM 23815.</title>
        <authorList>
            <person name="Hemp J."/>
            <person name="Ward L.M."/>
            <person name="Pace L.A."/>
            <person name="Fischer W.W."/>
        </authorList>
    </citation>
    <scope>NUCLEOTIDE SEQUENCE [LARGE SCALE GENOMIC DNA]</scope>
    <source>
        <strain evidence="1 2">P3M-1</strain>
    </source>
</reference>
<accession>A0A0P6WX90</accession>
<evidence type="ECO:0000313" key="2">
    <source>
        <dbReference type="Proteomes" id="UP000050417"/>
    </source>
</evidence>
<gene>
    <name evidence="1" type="ORF">ADN00_17715</name>
</gene>
<dbReference type="Pfam" id="PF02583">
    <property type="entry name" value="Trns_repr_metal"/>
    <property type="match status" value="1"/>
</dbReference>
<organism evidence="1 2">
    <name type="scientific">Ornatilinea apprima</name>
    <dbReference type="NCBI Taxonomy" id="1134406"/>
    <lineage>
        <taxon>Bacteria</taxon>
        <taxon>Bacillati</taxon>
        <taxon>Chloroflexota</taxon>
        <taxon>Anaerolineae</taxon>
        <taxon>Anaerolineales</taxon>
        <taxon>Anaerolineaceae</taxon>
        <taxon>Ornatilinea</taxon>
    </lineage>
</organism>
<dbReference type="InterPro" id="IPR038390">
    <property type="entry name" value="Metal_Tscrpt_repr_sf"/>
</dbReference>
<dbReference type="GO" id="GO:0046872">
    <property type="term" value="F:metal ion binding"/>
    <property type="evidence" value="ECO:0007669"/>
    <property type="project" value="InterPro"/>
</dbReference>
<dbReference type="PATRIC" id="fig|1134406.4.peg.2134"/>
<comment type="caution">
    <text evidence="1">The sequence shown here is derived from an EMBL/GenBank/DDBJ whole genome shotgun (WGS) entry which is preliminary data.</text>
</comment>
<proteinExistence type="predicted"/>
<dbReference type="Gene3D" id="1.20.58.1000">
    <property type="entry name" value="Metal-sensitive repressor, helix protomer"/>
    <property type="match status" value="1"/>
</dbReference>
<dbReference type="PANTHER" id="PTHR33677:SF5">
    <property type="entry name" value="TRANSCRIPTIONAL REPRESSOR FRMR"/>
    <property type="match status" value="1"/>
</dbReference>
<dbReference type="GO" id="GO:0045892">
    <property type="term" value="P:negative regulation of DNA-templated transcription"/>
    <property type="evidence" value="ECO:0007669"/>
    <property type="project" value="UniProtKB-ARBA"/>
</dbReference>
<dbReference type="GO" id="GO:0003677">
    <property type="term" value="F:DNA binding"/>
    <property type="evidence" value="ECO:0007669"/>
    <property type="project" value="InterPro"/>
</dbReference>
<dbReference type="CDD" id="cd10148">
    <property type="entry name" value="CsoR-like_DUF156"/>
    <property type="match status" value="1"/>
</dbReference>
<dbReference type="PANTHER" id="PTHR33677">
    <property type="entry name" value="TRANSCRIPTIONAL REPRESSOR FRMR-RELATED"/>
    <property type="match status" value="1"/>
</dbReference>
<dbReference type="InterPro" id="IPR003735">
    <property type="entry name" value="Metal_Tscrpt_repr"/>
</dbReference>
<keyword evidence="2" id="KW-1185">Reference proteome</keyword>
<dbReference type="AlphaFoldDB" id="A0A0P6WX90"/>
<protein>
    <recommendedName>
        <fullName evidence="3">Transcriptional regulator</fullName>
    </recommendedName>
</protein>
<evidence type="ECO:0008006" key="3">
    <source>
        <dbReference type="Google" id="ProtNLM"/>
    </source>
</evidence>
<dbReference type="EMBL" id="LGCL01000043">
    <property type="protein sequence ID" value="KPL70883.1"/>
    <property type="molecule type" value="Genomic_DNA"/>
</dbReference>
<evidence type="ECO:0000313" key="1">
    <source>
        <dbReference type="EMBL" id="KPL70883.1"/>
    </source>
</evidence>
<dbReference type="Proteomes" id="UP000050417">
    <property type="component" value="Unassembled WGS sequence"/>
</dbReference>
<dbReference type="STRING" id="1134406.ADN00_17715"/>